<keyword evidence="3" id="KW-1134">Transmembrane beta strand</keyword>
<comment type="subcellular location">
    <subcellularLocation>
        <location evidence="1">Cell outer membrane</location>
    </subcellularLocation>
</comment>
<proteinExistence type="predicted"/>
<dbReference type="Pfam" id="PF02321">
    <property type="entry name" value="OEP"/>
    <property type="match status" value="2"/>
</dbReference>
<dbReference type="SUPFAM" id="SSF56954">
    <property type="entry name" value="Outer membrane efflux proteins (OEP)"/>
    <property type="match status" value="1"/>
</dbReference>
<dbReference type="InterPro" id="IPR051906">
    <property type="entry name" value="TolC-like"/>
</dbReference>
<keyword evidence="2" id="KW-0813">Transport</keyword>
<evidence type="ECO:0000256" key="2">
    <source>
        <dbReference type="ARBA" id="ARBA00022448"/>
    </source>
</evidence>
<evidence type="ECO:0000256" key="4">
    <source>
        <dbReference type="ARBA" id="ARBA00022692"/>
    </source>
</evidence>
<accession>A0A0W8G1A6</accession>
<reference evidence="7" key="1">
    <citation type="journal article" date="2015" name="Proc. Natl. Acad. Sci. U.S.A.">
        <title>Networks of energetic and metabolic interactions define dynamics in microbial communities.</title>
        <authorList>
            <person name="Embree M."/>
            <person name="Liu J.K."/>
            <person name="Al-Bassam M.M."/>
            <person name="Zengler K."/>
        </authorList>
    </citation>
    <scope>NUCLEOTIDE SEQUENCE</scope>
</reference>
<comment type="caution">
    <text evidence="7">The sequence shown here is derived from an EMBL/GenBank/DDBJ whole genome shotgun (WGS) entry which is preliminary data.</text>
</comment>
<organism evidence="7">
    <name type="scientific">hydrocarbon metagenome</name>
    <dbReference type="NCBI Taxonomy" id="938273"/>
    <lineage>
        <taxon>unclassified sequences</taxon>
        <taxon>metagenomes</taxon>
        <taxon>ecological metagenomes</taxon>
    </lineage>
</organism>
<dbReference type="GO" id="GO:0009279">
    <property type="term" value="C:cell outer membrane"/>
    <property type="evidence" value="ECO:0007669"/>
    <property type="project" value="UniProtKB-SubCell"/>
</dbReference>
<name>A0A0W8G1A6_9ZZZZ</name>
<keyword evidence="5" id="KW-0472">Membrane</keyword>
<protein>
    <submittedName>
        <fullName evidence="7">Outer membrane protein</fullName>
    </submittedName>
</protein>
<dbReference type="Gene3D" id="1.20.1600.10">
    <property type="entry name" value="Outer membrane efflux proteins (OEP)"/>
    <property type="match status" value="1"/>
</dbReference>
<dbReference type="GO" id="GO:0015562">
    <property type="term" value="F:efflux transmembrane transporter activity"/>
    <property type="evidence" value="ECO:0007669"/>
    <property type="project" value="InterPro"/>
</dbReference>
<evidence type="ECO:0000256" key="6">
    <source>
        <dbReference type="ARBA" id="ARBA00023237"/>
    </source>
</evidence>
<sequence>MIRIITKTIFFILICTAPLSAQQKNVIYLQWDDVIDRSLNENLMLKTALLDYEAQNLETWKALSNFLPSVGYQGMFTKNLELPVFIFMGQRFVVGTNYSYQHALNLTLPIFMGGSRLFNYNIQKEMKKSLAEELKGKEEETVYSALQAYYGVILANSISIAAKEAVDVSKANLEQVEKFYDAGSATELDLQRAKAQYYSTLPQFESALSNKHLSAQRLKLILNINLEDSLVIRDTLSTRMFLDEFENNTLEELITFSKEFRTDLKSLGHKLEATEEGEKIALGQFAPSIVLTASIQHQAQLDNVDVAWSDYIRSKSLMLSVNFPLFEGGRRVLDYQIAKIRTDQMMIAAKAANDQASIDVEQNYYSYKESLKNLKSYEEALKQSRESLRLSNLLYSEGMSTQLDVLNAQLLYNNSKTQYLQGIYNHNVTQLALLKSIGQLNKIWE</sequence>
<dbReference type="PANTHER" id="PTHR30026:SF20">
    <property type="entry name" value="OUTER MEMBRANE PROTEIN TOLC"/>
    <property type="match status" value="1"/>
</dbReference>
<keyword evidence="6" id="KW-0998">Cell outer membrane</keyword>
<dbReference type="GO" id="GO:0015288">
    <property type="term" value="F:porin activity"/>
    <property type="evidence" value="ECO:0007669"/>
    <property type="project" value="TreeGrafter"/>
</dbReference>
<dbReference type="AlphaFoldDB" id="A0A0W8G1A6"/>
<gene>
    <name evidence="7" type="ORF">ASZ90_003890</name>
</gene>
<evidence type="ECO:0000256" key="3">
    <source>
        <dbReference type="ARBA" id="ARBA00022452"/>
    </source>
</evidence>
<dbReference type="InterPro" id="IPR003423">
    <property type="entry name" value="OMP_efflux"/>
</dbReference>
<dbReference type="PANTHER" id="PTHR30026">
    <property type="entry name" value="OUTER MEMBRANE PROTEIN TOLC"/>
    <property type="match status" value="1"/>
</dbReference>
<dbReference type="EMBL" id="LNQE01000494">
    <property type="protein sequence ID" value="KUG26275.1"/>
    <property type="molecule type" value="Genomic_DNA"/>
</dbReference>
<keyword evidence="4" id="KW-0812">Transmembrane</keyword>
<evidence type="ECO:0000313" key="7">
    <source>
        <dbReference type="EMBL" id="KUG26275.1"/>
    </source>
</evidence>
<evidence type="ECO:0000256" key="5">
    <source>
        <dbReference type="ARBA" id="ARBA00023136"/>
    </source>
</evidence>
<evidence type="ECO:0000256" key="1">
    <source>
        <dbReference type="ARBA" id="ARBA00004442"/>
    </source>
</evidence>
<dbReference type="GO" id="GO:1990281">
    <property type="term" value="C:efflux pump complex"/>
    <property type="evidence" value="ECO:0007669"/>
    <property type="project" value="TreeGrafter"/>
</dbReference>